<dbReference type="InterPro" id="IPR012338">
    <property type="entry name" value="Beta-lactam/transpept-like"/>
</dbReference>
<dbReference type="AlphaFoldDB" id="A0A8J7WG69"/>
<dbReference type="Proteomes" id="UP000681356">
    <property type="component" value="Unassembled WGS sequence"/>
</dbReference>
<dbReference type="PANTHER" id="PTHR43283">
    <property type="entry name" value="BETA-LACTAMASE-RELATED"/>
    <property type="match status" value="1"/>
</dbReference>
<feature type="domain" description="Beta-lactamase-related" evidence="3">
    <location>
        <begin position="57"/>
        <end position="364"/>
    </location>
</feature>
<evidence type="ECO:0000256" key="1">
    <source>
        <dbReference type="SAM" id="Phobius"/>
    </source>
</evidence>
<evidence type="ECO:0000313" key="5">
    <source>
        <dbReference type="Proteomes" id="UP000681356"/>
    </source>
</evidence>
<feature type="transmembrane region" description="Helical" evidence="1">
    <location>
        <begin position="384"/>
        <end position="405"/>
    </location>
</feature>
<dbReference type="Gene3D" id="3.40.710.10">
    <property type="entry name" value="DD-peptidase/beta-lactamase superfamily"/>
    <property type="match status" value="1"/>
</dbReference>
<protein>
    <submittedName>
        <fullName evidence="4">Beta-lactamase family protein</fullName>
    </submittedName>
</protein>
<dbReference type="InterPro" id="IPR050789">
    <property type="entry name" value="Diverse_Enzym_Activities"/>
</dbReference>
<feature type="chain" id="PRO_5035273564" evidence="2">
    <location>
        <begin position="20"/>
        <end position="412"/>
    </location>
</feature>
<keyword evidence="1" id="KW-0812">Transmembrane</keyword>
<gene>
    <name evidence="4" type="ORF">KB874_10080</name>
</gene>
<dbReference type="RefSeq" id="WP_212536457.1">
    <property type="nucleotide sequence ID" value="NZ_JAGTUU010000004.1"/>
</dbReference>
<dbReference type="EMBL" id="JAGTUU010000004">
    <property type="protein sequence ID" value="MBS0124483.1"/>
    <property type="molecule type" value="Genomic_DNA"/>
</dbReference>
<feature type="signal peptide" evidence="2">
    <location>
        <begin position="1"/>
        <end position="19"/>
    </location>
</feature>
<keyword evidence="5" id="KW-1185">Reference proteome</keyword>
<dbReference type="Pfam" id="PF00144">
    <property type="entry name" value="Beta-lactamase"/>
    <property type="match status" value="1"/>
</dbReference>
<evidence type="ECO:0000313" key="4">
    <source>
        <dbReference type="EMBL" id="MBS0124483.1"/>
    </source>
</evidence>
<comment type="caution">
    <text evidence="4">The sequence shown here is derived from an EMBL/GenBank/DDBJ whole genome shotgun (WGS) entry which is preliminary data.</text>
</comment>
<keyword evidence="2" id="KW-0732">Signal</keyword>
<name>A0A8J7WG69_9RHOB</name>
<keyword evidence="1" id="KW-1133">Transmembrane helix</keyword>
<reference evidence="4" key="1">
    <citation type="submission" date="2021-04" db="EMBL/GenBank/DDBJ databases">
        <authorList>
            <person name="Yoon J."/>
        </authorList>
    </citation>
    <scope>NUCLEOTIDE SEQUENCE</scope>
    <source>
        <strain evidence="4">KMU-90</strain>
    </source>
</reference>
<sequence length="412" mass="42841">MRRAAAVLVAVLLWSAALALTVQHGFWRAPLTRDTGATEFAKAVRARIPAGFGGALVAVVLREGEPAATFATGPMGAVPDGAMVFQLASLSKWLTAAAVLTLVDAGRIGLDDPVEDHLTRWRFADGPFDSRAVTVRRLLSHTAGLTDGLGYNGFADPGAMQSLEESLAGAADAMPGASGRVEIGAPPGGRFAYSGGSYAVLQLMIEEVTGQDFGTAMRELVFAPLDMRGAAASIGDIEGRLAPNLDLAGKRMPLRQYSAPAAASLFAGAEDLALFLRGLHLPKARGGLLSDAALAAMAQPEARVFGLPVWGLGATLYVRGRPGELVIGHDGRNMPAINTAARLHRPSGDGIVVLATGTQGLATDLANDWVFWRTGRVPVTALPAILPVAGLLWAAGLAAIALVVVRAGRRRR</sequence>
<proteinExistence type="predicted"/>
<dbReference type="InterPro" id="IPR001466">
    <property type="entry name" value="Beta-lactam-related"/>
</dbReference>
<accession>A0A8J7WG69</accession>
<evidence type="ECO:0000256" key="2">
    <source>
        <dbReference type="SAM" id="SignalP"/>
    </source>
</evidence>
<organism evidence="4 5">
    <name type="scientific">Thetidibacter halocola</name>
    <dbReference type="NCBI Taxonomy" id="2827239"/>
    <lineage>
        <taxon>Bacteria</taxon>
        <taxon>Pseudomonadati</taxon>
        <taxon>Pseudomonadota</taxon>
        <taxon>Alphaproteobacteria</taxon>
        <taxon>Rhodobacterales</taxon>
        <taxon>Roseobacteraceae</taxon>
        <taxon>Thetidibacter</taxon>
    </lineage>
</organism>
<keyword evidence="1" id="KW-0472">Membrane</keyword>
<dbReference type="SUPFAM" id="SSF56601">
    <property type="entry name" value="beta-lactamase/transpeptidase-like"/>
    <property type="match status" value="1"/>
</dbReference>
<evidence type="ECO:0000259" key="3">
    <source>
        <dbReference type="Pfam" id="PF00144"/>
    </source>
</evidence>